<keyword evidence="2" id="KW-0813">Transport</keyword>
<dbReference type="Ensembl" id="ENSSSUT00005005918.1">
    <property type="protein sequence ID" value="ENSSSUP00005005118.1"/>
    <property type="gene ID" value="ENSSSUG00005003347.1"/>
</dbReference>
<evidence type="ECO:0000256" key="2">
    <source>
        <dbReference type="ARBA" id="ARBA00022796"/>
    </source>
</evidence>
<keyword evidence="2" id="KW-0406">Ion transport</keyword>
<keyword evidence="4" id="KW-0143">Chaperone</keyword>
<reference evidence="5 6" key="1">
    <citation type="submission" date="2019-05" db="EMBL/GenBank/DDBJ databases">
        <title>A Chromosome-scale Meerkat (S. suricatta) Genome Assembly.</title>
        <authorList>
            <person name="Dudchenko O."/>
            <person name="Lieberman Aiden E."/>
            <person name="Tung J."/>
            <person name="Barreiro L.B."/>
            <person name="Clutton-Brock T.H."/>
        </authorList>
    </citation>
    <scope>NUCLEOTIDE SEQUENCE [LARGE SCALE GENOMIC DNA]</scope>
</reference>
<evidence type="ECO:0000313" key="5">
    <source>
        <dbReference type="Ensembl" id="ENSSSUP00005005118.1"/>
    </source>
</evidence>
<reference evidence="5" key="3">
    <citation type="submission" date="2025-09" db="UniProtKB">
        <authorList>
            <consortium name="Ensembl"/>
        </authorList>
    </citation>
    <scope>IDENTIFICATION</scope>
</reference>
<proteinExistence type="predicted"/>
<reference evidence="5" key="2">
    <citation type="submission" date="2025-08" db="UniProtKB">
        <authorList>
            <consortium name="Ensembl"/>
        </authorList>
    </citation>
    <scope>IDENTIFICATION</scope>
</reference>
<dbReference type="GO" id="GO:0006825">
    <property type="term" value="P:copper ion transport"/>
    <property type="evidence" value="ECO:0007669"/>
    <property type="project" value="UniProtKB-KW"/>
</dbReference>
<sequence length="110" mass="12045">MISLFVSLKFKPHIRLSAVSTEPASDPLSLSLSLCPLPACSLSPSLLTYFKKMFNHEFSVDMTLLNKLGGVEFDIGLPNKKFCINSEHSVDLLLETVGKTGKALSYLSPK</sequence>
<keyword evidence="6" id="KW-1185">Reference proteome</keyword>
<evidence type="ECO:0000256" key="3">
    <source>
        <dbReference type="ARBA" id="ARBA00023008"/>
    </source>
</evidence>
<dbReference type="AlphaFoldDB" id="A0A673SZU6"/>
<keyword evidence="1" id="KW-0479">Metal-binding</keyword>
<evidence type="ECO:0000256" key="4">
    <source>
        <dbReference type="ARBA" id="ARBA00023186"/>
    </source>
</evidence>
<organism evidence="5 6">
    <name type="scientific">Suricata suricatta</name>
    <name type="common">Meerkat</name>
    <dbReference type="NCBI Taxonomy" id="37032"/>
    <lineage>
        <taxon>Eukaryota</taxon>
        <taxon>Metazoa</taxon>
        <taxon>Chordata</taxon>
        <taxon>Craniata</taxon>
        <taxon>Vertebrata</taxon>
        <taxon>Euteleostomi</taxon>
        <taxon>Mammalia</taxon>
        <taxon>Eutheria</taxon>
        <taxon>Laurasiatheria</taxon>
        <taxon>Carnivora</taxon>
        <taxon>Feliformia</taxon>
        <taxon>Herpestidae</taxon>
        <taxon>Suricata</taxon>
    </lineage>
</organism>
<dbReference type="PANTHER" id="PTHR46365:SF1">
    <property type="entry name" value="COPPER TRANSPORT PROTEIN ATOX1"/>
    <property type="match status" value="1"/>
</dbReference>
<dbReference type="InterPro" id="IPR051881">
    <property type="entry name" value="Copper_transport_ATOX1-like"/>
</dbReference>
<dbReference type="GO" id="GO:0046872">
    <property type="term" value="F:metal ion binding"/>
    <property type="evidence" value="ECO:0007669"/>
    <property type="project" value="UniProtKB-KW"/>
</dbReference>
<evidence type="ECO:0000256" key="1">
    <source>
        <dbReference type="ARBA" id="ARBA00022723"/>
    </source>
</evidence>
<name>A0A673SZU6_SURSU</name>
<evidence type="ECO:0000313" key="6">
    <source>
        <dbReference type="Proteomes" id="UP000472268"/>
    </source>
</evidence>
<dbReference type="PANTHER" id="PTHR46365">
    <property type="entry name" value="COPPER TRANSPORT PROTEIN ATOX1"/>
    <property type="match status" value="1"/>
</dbReference>
<dbReference type="GO" id="GO:0005829">
    <property type="term" value="C:cytosol"/>
    <property type="evidence" value="ECO:0007669"/>
    <property type="project" value="TreeGrafter"/>
</dbReference>
<keyword evidence="2" id="KW-0187">Copper transport</keyword>
<protein>
    <submittedName>
        <fullName evidence="5">Uncharacterized protein</fullName>
    </submittedName>
</protein>
<dbReference type="Proteomes" id="UP000472268">
    <property type="component" value="Chromosome 6"/>
</dbReference>
<dbReference type="GO" id="GO:0016531">
    <property type="term" value="F:copper chaperone activity"/>
    <property type="evidence" value="ECO:0007669"/>
    <property type="project" value="TreeGrafter"/>
</dbReference>
<keyword evidence="3" id="KW-0186">Copper</keyword>
<accession>A0A673SZU6</accession>